<evidence type="ECO:0000313" key="1">
    <source>
        <dbReference type="EMBL" id="MBI3013895.1"/>
    </source>
</evidence>
<sequence length="332" mass="36399">MTLLLNNEEIAQLISMRECIDVLRDGYREHGLGRVAHRRRSNIVVPTGEGRTYVFANFEGTVIKHGYHAIRLRSDVNVWRDKAGDRAIKYASRPGLYCGLVLLYNIQTGELDGILNDGYLQLMRVSATSALAASYLSREDSRVLGMVGAGSQARSHVEAMCAIRPIEKVKVYSLRRERRESFARETAAKLGVGVTAVGSPQAAFEECDIVCTCTDSPRPFVKSEWIGAGMHMSSVRPFGEVGLPVVSKERGDGPRAVGGKDERDLPSGMTLAELCAGHGAGRTNPLQRTYFANNEGHGVQFSAAGAFVLKRARELGIGRDLPTRWFLQDITT</sequence>
<dbReference type="Proteomes" id="UP000741360">
    <property type="component" value="Unassembled WGS sequence"/>
</dbReference>
<dbReference type="PANTHER" id="PTHR13812:SF19">
    <property type="entry name" value="KETIMINE REDUCTASE MU-CRYSTALLIN"/>
    <property type="match status" value="1"/>
</dbReference>
<dbReference type="Gene3D" id="3.40.50.720">
    <property type="entry name" value="NAD(P)-binding Rossmann-like Domain"/>
    <property type="match status" value="2"/>
</dbReference>
<dbReference type="EMBL" id="JACPSX010000038">
    <property type="protein sequence ID" value="MBI3013895.1"/>
    <property type="molecule type" value="Genomic_DNA"/>
</dbReference>
<dbReference type="InterPro" id="IPR023401">
    <property type="entry name" value="ODC_N"/>
</dbReference>
<dbReference type="InterPro" id="IPR036291">
    <property type="entry name" value="NAD(P)-bd_dom_sf"/>
</dbReference>
<dbReference type="AlphaFoldDB" id="A0A932GN47"/>
<comment type="caution">
    <text evidence="1">The sequence shown here is derived from an EMBL/GenBank/DDBJ whole genome shotgun (WGS) entry which is preliminary data.</text>
</comment>
<dbReference type="GO" id="GO:0005737">
    <property type="term" value="C:cytoplasm"/>
    <property type="evidence" value="ECO:0007669"/>
    <property type="project" value="TreeGrafter"/>
</dbReference>
<dbReference type="PANTHER" id="PTHR13812">
    <property type="entry name" value="KETIMINE REDUCTASE MU-CRYSTALLIN"/>
    <property type="match status" value="1"/>
</dbReference>
<reference evidence="1" key="1">
    <citation type="submission" date="2020-07" db="EMBL/GenBank/DDBJ databases">
        <title>Huge and variable diversity of episymbiotic CPR bacteria and DPANN archaea in groundwater ecosystems.</title>
        <authorList>
            <person name="He C.Y."/>
            <person name="Keren R."/>
            <person name="Whittaker M."/>
            <person name="Farag I.F."/>
            <person name="Doudna J."/>
            <person name="Cate J.H.D."/>
            <person name="Banfield J.F."/>
        </authorList>
    </citation>
    <scope>NUCLEOTIDE SEQUENCE</scope>
    <source>
        <strain evidence="1">NC_groundwater_717_Ag_S-0.2um_59_8</strain>
    </source>
</reference>
<evidence type="ECO:0000313" key="2">
    <source>
        <dbReference type="Proteomes" id="UP000741360"/>
    </source>
</evidence>
<gene>
    <name evidence="1" type="ORF">HYY65_02255</name>
</gene>
<dbReference type="InterPro" id="IPR003462">
    <property type="entry name" value="ODC_Mu_crystall"/>
</dbReference>
<dbReference type="SUPFAM" id="SSF51735">
    <property type="entry name" value="NAD(P)-binding Rossmann-fold domains"/>
    <property type="match status" value="1"/>
</dbReference>
<protein>
    <submittedName>
        <fullName evidence="1">Ornithine cyclodeaminase family protein</fullName>
    </submittedName>
</protein>
<name>A0A932GN47_UNCTE</name>
<organism evidence="1 2">
    <name type="scientific">Tectimicrobiota bacterium</name>
    <dbReference type="NCBI Taxonomy" id="2528274"/>
    <lineage>
        <taxon>Bacteria</taxon>
        <taxon>Pseudomonadati</taxon>
        <taxon>Nitrospinota/Tectimicrobiota group</taxon>
        <taxon>Candidatus Tectimicrobiota</taxon>
    </lineage>
</organism>
<dbReference type="Gene3D" id="3.30.1780.10">
    <property type="entry name" value="ornithine cyclodeaminase, domain 1"/>
    <property type="match status" value="2"/>
</dbReference>
<proteinExistence type="predicted"/>
<dbReference type="Pfam" id="PF02423">
    <property type="entry name" value="OCD_Mu_crystall"/>
    <property type="match status" value="1"/>
</dbReference>
<accession>A0A932GN47</accession>